<dbReference type="EMBL" id="JBFOLK010000082">
    <property type="protein sequence ID" value="KAL2456922.1"/>
    <property type="molecule type" value="Genomic_DNA"/>
</dbReference>
<evidence type="ECO:0000313" key="4">
    <source>
        <dbReference type="EMBL" id="KAL2456922.1"/>
    </source>
</evidence>
<dbReference type="Pfam" id="PF04434">
    <property type="entry name" value="SWIM"/>
    <property type="match status" value="1"/>
</dbReference>
<dbReference type="GO" id="GO:0008270">
    <property type="term" value="F:zinc ion binding"/>
    <property type="evidence" value="ECO:0007669"/>
    <property type="project" value="UniProtKB-KW"/>
</dbReference>
<reference evidence="5" key="1">
    <citation type="submission" date="2024-07" db="EMBL/GenBank/DDBJ databases">
        <title>Two chromosome-level genome assemblies of Korean endemic species Abeliophyllum distichum and Forsythia ovata (Oleaceae).</title>
        <authorList>
            <person name="Jang H."/>
        </authorList>
    </citation>
    <scope>NUCLEOTIDE SEQUENCE [LARGE SCALE GENOMIC DNA]</scope>
</reference>
<accession>A0ABD1NZQ2</accession>
<protein>
    <submittedName>
        <fullName evidence="4">Protein FAR1-RELATED SEQUENCE</fullName>
    </submittedName>
</protein>
<dbReference type="InterPro" id="IPR018289">
    <property type="entry name" value="MULE_transposase_dom"/>
</dbReference>
<evidence type="ECO:0000313" key="5">
    <source>
        <dbReference type="Proteomes" id="UP001604336"/>
    </source>
</evidence>
<proteinExistence type="predicted"/>
<comment type="caution">
    <text evidence="4">The sequence shown here is derived from an EMBL/GenBank/DDBJ whole genome shotgun (WGS) entry which is preliminary data.</text>
</comment>
<feature type="region of interest" description="Disordered" evidence="2">
    <location>
        <begin position="232"/>
        <end position="252"/>
    </location>
</feature>
<dbReference type="AlphaFoldDB" id="A0ABD1NZQ2"/>
<dbReference type="Proteomes" id="UP001604336">
    <property type="component" value="Unassembled WGS sequence"/>
</dbReference>
<keyword evidence="5" id="KW-1185">Reference proteome</keyword>
<keyword evidence="1" id="KW-0863">Zinc-finger</keyword>
<evidence type="ECO:0000259" key="3">
    <source>
        <dbReference type="PROSITE" id="PS50966"/>
    </source>
</evidence>
<dbReference type="PANTHER" id="PTHR47718:SF13">
    <property type="entry name" value="OS09G0290500 PROTEIN"/>
    <property type="match status" value="1"/>
</dbReference>
<dbReference type="PROSITE" id="PS50966">
    <property type="entry name" value="ZF_SWIM"/>
    <property type="match status" value="1"/>
</dbReference>
<evidence type="ECO:0000256" key="1">
    <source>
        <dbReference type="PROSITE-ProRule" id="PRU00325"/>
    </source>
</evidence>
<sequence>MPRQASNLIITNQDAAIAKAISMVMPSTFHRYCLWHILNKFSKKMNVMVYNEQYHLLVNIIKNSESPMEFEKRWSAIMDSTSLDCNEWLTSMYELHTRWVPAYVKHIFSVGMSSSQSCRTFEFEGYPCRHMISYFRKKQVLILPEKYILQRSTKNTKVVEVHDPHSSLSSVNFSSTSLMAIHGLLTHKSSVLIDDAALTDTRTTFFMEEFDSLHIRIKEIYDGENAGFSWNKDKSREQNEPNGDPSAIRAKGCGKRLKSSKEKSLSKSNRQCGCCGEMATTKEHVLNCMIGIVILTICSPYHSICFHKQDLTF</sequence>
<name>A0ABD1NZQ2_9LAMI</name>
<dbReference type="PANTHER" id="PTHR47718">
    <property type="entry name" value="OS01G0519700 PROTEIN"/>
    <property type="match status" value="1"/>
</dbReference>
<keyword evidence="1" id="KW-0479">Metal-binding</keyword>
<dbReference type="Pfam" id="PF10551">
    <property type="entry name" value="MULE"/>
    <property type="match status" value="1"/>
</dbReference>
<keyword evidence="1" id="KW-0862">Zinc</keyword>
<feature type="domain" description="SWIM-type" evidence="3">
    <location>
        <begin position="108"/>
        <end position="139"/>
    </location>
</feature>
<organism evidence="4 5">
    <name type="scientific">Abeliophyllum distichum</name>
    <dbReference type="NCBI Taxonomy" id="126358"/>
    <lineage>
        <taxon>Eukaryota</taxon>
        <taxon>Viridiplantae</taxon>
        <taxon>Streptophyta</taxon>
        <taxon>Embryophyta</taxon>
        <taxon>Tracheophyta</taxon>
        <taxon>Spermatophyta</taxon>
        <taxon>Magnoliopsida</taxon>
        <taxon>eudicotyledons</taxon>
        <taxon>Gunneridae</taxon>
        <taxon>Pentapetalae</taxon>
        <taxon>asterids</taxon>
        <taxon>lamiids</taxon>
        <taxon>Lamiales</taxon>
        <taxon>Oleaceae</taxon>
        <taxon>Forsythieae</taxon>
        <taxon>Abeliophyllum</taxon>
    </lineage>
</organism>
<gene>
    <name evidence="4" type="ORF">Adt_46558</name>
</gene>
<evidence type="ECO:0000256" key="2">
    <source>
        <dbReference type="SAM" id="MobiDB-lite"/>
    </source>
</evidence>
<dbReference type="InterPro" id="IPR007527">
    <property type="entry name" value="Znf_SWIM"/>
</dbReference>